<protein>
    <recommendedName>
        <fullName evidence="3">EF-hand domain-containing protein</fullName>
    </recommendedName>
</protein>
<evidence type="ECO:0008006" key="3">
    <source>
        <dbReference type="Google" id="ProtNLM"/>
    </source>
</evidence>
<evidence type="ECO:0000313" key="1">
    <source>
        <dbReference type="EMBL" id="KAF7636252.1"/>
    </source>
</evidence>
<sequence length="80" mass="9421">MDNFLSFNEFISNNIIIPQERAEFIKMLFNESDSDQNQGLNIQELINFFVLLRKQWENHGGTGDIDYSIFEDINKSLVNF</sequence>
<gene>
    <name evidence="1" type="ORF">Mgra_00004241</name>
</gene>
<dbReference type="InterPro" id="IPR011992">
    <property type="entry name" value="EF-hand-dom_pair"/>
</dbReference>
<dbReference type="EMBL" id="JABEBT010000031">
    <property type="protein sequence ID" value="KAF7636252.1"/>
    <property type="molecule type" value="Genomic_DNA"/>
</dbReference>
<proteinExistence type="predicted"/>
<dbReference type="SUPFAM" id="SSF47473">
    <property type="entry name" value="EF-hand"/>
    <property type="match status" value="1"/>
</dbReference>
<dbReference type="AlphaFoldDB" id="A0A8S9ZS91"/>
<comment type="caution">
    <text evidence="1">The sequence shown here is derived from an EMBL/GenBank/DDBJ whole genome shotgun (WGS) entry which is preliminary data.</text>
</comment>
<accession>A0A8S9ZS91</accession>
<name>A0A8S9ZS91_9BILA</name>
<evidence type="ECO:0000313" key="2">
    <source>
        <dbReference type="Proteomes" id="UP000605970"/>
    </source>
</evidence>
<dbReference type="Proteomes" id="UP000605970">
    <property type="component" value="Unassembled WGS sequence"/>
</dbReference>
<organism evidence="1 2">
    <name type="scientific">Meloidogyne graminicola</name>
    <dbReference type="NCBI Taxonomy" id="189291"/>
    <lineage>
        <taxon>Eukaryota</taxon>
        <taxon>Metazoa</taxon>
        <taxon>Ecdysozoa</taxon>
        <taxon>Nematoda</taxon>
        <taxon>Chromadorea</taxon>
        <taxon>Rhabditida</taxon>
        <taxon>Tylenchina</taxon>
        <taxon>Tylenchomorpha</taxon>
        <taxon>Tylenchoidea</taxon>
        <taxon>Meloidogynidae</taxon>
        <taxon>Meloidogyninae</taxon>
        <taxon>Meloidogyne</taxon>
    </lineage>
</organism>
<dbReference type="OrthoDB" id="5894733at2759"/>
<keyword evidence="2" id="KW-1185">Reference proteome</keyword>
<reference evidence="1" key="1">
    <citation type="journal article" date="2020" name="Ecol. Evol.">
        <title>Genome structure and content of the rice root-knot nematode (Meloidogyne graminicola).</title>
        <authorList>
            <person name="Phan N.T."/>
            <person name="Danchin E.G.J."/>
            <person name="Klopp C."/>
            <person name="Perfus-Barbeoch L."/>
            <person name="Kozlowski D.K."/>
            <person name="Koutsovoulos G.D."/>
            <person name="Lopez-Roques C."/>
            <person name="Bouchez O."/>
            <person name="Zahm M."/>
            <person name="Besnard G."/>
            <person name="Bellafiore S."/>
        </authorList>
    </citation>
    <scope>NUCLEOTIDE SEQUENCE</scope>
    <source>
        <strain evidence="1">VN-18</strain>
    </source>
</reference>